<gene>
    <name evidence="1" type="ORF">DSO57_1006814</name>
</gene>
<protein>
    <submittedName>
        <fullName evidence="1">Uncharacterized protein</fullName>
    </submittedName>
</protein>
<keyword evidence="2" id="KW-1185">Reference proteome</keyword>
<dbReference type="EMBL" id="QTSX02006409">
    <property type="protein sequence ID" value="KAJ9055187.1"/>
    <property type="molecule type" value="Genomic_DNA"/>
</dbReference>
<comment type="caution">
    <text evidence="1">The sequence shown here is derived from an EMBL/GenBank/DDBJ whole genome shotgun (WGS) entry which is preliminary data.</text>
</comment>
<accession>A0ACC2RYQ6</accession>
<proteinExistence type="predicted"/>
<name>A0ACC2RYQ6_9FUNG</name>
<organism evidence="1 2">
    <name type="scientific">Entomophthora muscae</name>
    <dbReference type="NCBI Taxonomy" id="34485"/>
    <lineage>
        <taxon>Eukaryota</taxon>
        <taxon>Fungi</taxon>
        <taxon>Fungi incertae sedis</taxon>
        <taxon>Zoopagomycota</taxon>
        <taxon>Entomophthoromycotina</taxon>
        <taxon>Entomophthoromycetes</taxon>
        <taxon>Entomophthorales</taxon>
        <taxon>Entomophthoraceae</taxon>
        <taxon>Entomophthora</taxon>
    </lineage>
</organism>
<sequence>MSHVLAIVPSLALQVASSPLGSKGQNNYDTLPYGHSHQLEPRSPEVALKGLASFAFRKLGADAMRGITKDPNAGLKAVDFFKDAATKAKESIDQNKANKQYSNSAFAKGVSHCLPKKSDAGEKYSGISFAGAADQRYGKFSGIKY</sequence>
<evidence type="ECO:0000313" key="2">
    <source>
        <dbReference type="Proteomes" id="UP001165960"/>
    </source>
</evidence>
<reference evidence="1" key="1">
    <citation type="submission" date="2022-04" db="EMBL/GenBank/DDBJ databases">
        <title>Genome of the entomopathogenic fungus Entomophthora muscae.</title>
        <authorList>
            <person name="Elya C."/>
            <person name="Lovett B.R."/>
            <person name="Lee E."/>
            <person name="Macias A.M."/>
            <person name="Hajek A.E."/>
            <person name="De Bivort B.L."/>
            <person name="Kasson M.T."/>
            <person name="De Fine Licht H.H."/>
            <person name="Stajich J.E."/>
        </authorList>
    </citation>
    <scope>NUCLEOTIDE SEQUENCE</scope>
    <source>
        <strain evidence="1">Berkeley</strain>
    </source>
</reference>
<dbReference type="Proteomes" id="UP001165960">
    <property type="component" value="Unassembled WGS sequence"/>
</dbReference>
<evidence type="ECO:0000313" key="1">
    <source>
        <dbReference type="EMBL" id="KAJ9055187.1"/>
    </source>
</evidence>